<dbReference type="AlphaFoldDB" id="A0A366H4L7"/>
<evidence type="ECO:0000313" key="2">
    <source>
        <dbReference type="Proteomes" id="UP000253426"/>
    </source>
</evidence>
<dbReference type="EMBL" id="QNRR01000015">
    <property type="protein sequence ID" value="RBP36955.1"/>
    <property type="molecule type" value="Genomic_DNA"/>
</dbReference>
<evidence type="ECO:0000313" key="1">
    <source>
        <dbReference type="EMBL" id="RBP36955.1"/>
    </source>
</evidence>
<dbReference type="Proteomes" id="UP000253426">
    <property type="component" value="Unassembled WGS sequence"/>
</dbReference>
<keyword evidence="2" id="KW-1185">Reference proteome</keyword>
<gene>
    <name evidence="1" type="ORF">DES53_11596</name>
</gene>
<reference evidence="1 2" key="1">
    <citation type="submission" date="2018-06" db="EMBL/GenBank/DDBJ databases">
        <title>Genomic Encyclopedia of Type Strains, Phase IV (KMG-IV): sequencing the most valuable type-strain genomes for metagenomic binning, comparative biology and taxonomic classification.</title>
        <authorList>
            <person name="Goeker M."/>
        </authorList>
    </citation>
    <scope>NUCLEOTIDE SEQUENCE [LARGE SCALE GENOMIC DNA]</scope>
    <source>
        <strain evidence="1 2">DSM 25532</strain>
    </source>
</reference>
<dbReference type="RefSeq" id="WP_113961730.1">
    <property type="nucleotide sequence ID" value="NZ_QNRR01000015.1"/>
</dbReference>
<name>A0A366H4L7_9BACT</name>
<protein>
    <submittedName>
        <fullName evidence="1">Uncharacterized protein</fullName>
    </submittedName>
</protein>
<proteinExistence type="predicted"/>
<organism evidence="1 2">
    <name type="scientific">Roseimicrobium gellanilyticum</name>
    <dbReference type="NCBI Taxonomy" id="748857"/>
    <lineage>
        <taxon>Bacteria</taxon>
        <taxon>Pseudomonadati</taxon>
        <taxon>Verrucomicrobiota</taxon>
        <taxon>Verrucomicrobiia</taxon>
        <taxon>Verrucomicrobiales</taxon>
        <taxon>Verrucomicrobiaceae</taxon>
        <taxon>Roseimicrobium</taxon>
    </lineage>
</organism>
<sequence length="208" mass="22904">MSRRAKIILACLFTVLLGIPLGYAWFTWRPVDPLRFRATALREQHYRSREHVDFQVYEIEVENTSGVPIRILHGEVGLEYDTVLGPISSSGIVGFLGKDDTAHFADRTLSHTILEDAITVPAYGKVRCTAGIYQDATAIMSTGQIHIAYEWMSGTKEVMLGVTSWVQKHLLARGATAPPSFPSTDRNTALVNAQGLHLPATRSTTPAP</sequence>
<accession>A0A366H4L7</accession>
<comment type="caution">
    <text evidence="1">The sequence shown here is derived from an EMBL/GenBank/DDBJ whole genome shotgun (WGS) entry which is preliminary data.</text>
</comment>